<proteinExistence type="predicted"/>
<evidence type="ECO:0000256" key="1">
    <source>
        <dbReference type="ARBA" id="ARBA00023015"/>
    </source>
</evidence>
<accession>A0A7T2W0P7</accession>
<dbReference type="PANTHER" id="PTHR33204:SF37">
    <property type="entry name" value="HTH-TYPE TRANSCRIPTIONAL REGULATOR YODB"/>
    <property type="match status" value="1"/>
</dbReference>
<dbReference type="Pfam" id="PF01638">
    <property type="entry name" value="HxlR"/>
    <property type="match status" value="1"/>
</dbReference>
<evidence type="ECO:0000259" key="4">
    <source>
        <dbReference type="PROSITE" id="PS51118"/>
    </source>
</evidence>
<reference evidence="5" key="1">
    <citation type="submission" date="2020-12" db="EMBL/GenBank/DDBJ databases">
        <title>FDA dAtabase for Regulatory Grade micrObial Sequences (FDA-ARGOS): Supporting development and validation of Infectious Disease Dx tests.</title>
        <authorList>
            <person name="Sproer C."/>
            <person name="Gronow S."/>
            <person name="Severitt S."/>
            <person name="Schroder I."/>
            <person name="Tallon L."/>
            <person name="Sadzewicz L."/>
            <person name="Zhao X."/>
            <person name="Boylan J."/>
            <person name="Ott S."/>
            <person name="Bowen H."/>
            <person name="Vavikolanu K."/>
            <person name="Mehta A."/>
            <person name="Aluvathingal J."/>
            <person name="Nadendla S."/>
            <person name="Lowell S."/>
            <person name="Myers T."/>
            <person name="Yan Y."/>
            <person name="Sichtig H."/>
        </authorList>
    </citation>
    <scope>NUCLEOTIDE SEQUENCE [LARGE SCALE GENOMIC DNA]</scope>
    <source>
        <strain evidence="5">FDAARGOS_909</strain>
    </source>
</reference>
<dbReference type="InterPro" id="IPR036388">
    <property type="entry name" value="WH-like_DNA-bd_sf"/>
</dbReference>
<gene>
    <name evidence="5" type="ORF">I6G66_08125</name>
</gene>
<dbReference type="Gene3D" id="1.10.10.10">
    <property type="entry name" value="Winged helix-like DNA-binding domain superfamily/Winged helix DNA-binding domain"/>
    <property type="match status" value="1"/>
</dbReference>
<dbReference type="EMBL" id="CP065668">
    <property type="protein sequence ID" value="QPS09955.1"/>
    <property type="molecule type" value="Genomic_DNA"/>
</dbReference>
<dbReference type="InterPro" id="IPR036390">
    <property type="entry name" value="WH_DNA-bd_sf"/>
</dbReference>
<dbReference type="InterPro" id="IPR011991">
    <property type="entry name" value="ArsR-like_HTH"/>
</dbReference>
<feature type="domain" description="HTH hxlR-type" evidence="4">
    <location>
        <begin position="17"/>
        <end position="115"/>
    </location>
</feature>
<evidence type="ECO:0000256" key="2">
    <source>
        <dbReference type="ARBA" id="ARBA00023125"/>
    </source>
</evidence>
<keyword evidence="2" id="KW-0238">DNA-binding</keyword>
<dbReference type="AlphaFoldDB" id="A0A7T2W0P7"/>
<organism evidence="5">
    <name type="scientific">Delftia acidovorans</name>
    <name type="common">Pseudomonas acidovorans</name>
    <name type="synonym">Comamonas acidovorans</name>
    <dbReference type="NCBI Taxonomy" id="80866"/>
    <lineage>
        <taxon>Bacteria</taxon>
        <taxon>Pseudomonadati</taxon>
        <taxon>Pseudomonadota</taxon>
        <taxon>Betaproteobacteria</taxon>
        <taxon>Burkholderiales</taxon>
        <taxon>Comamonadaceae</taxon>
        <taxon>Delftia</taxon>
    </lineage>
</organism>
<dbReference type="CDD" id="cd00090">
    <property type="entry name" value="HTH_ARSR"/>
    <property type="match status" value="1"/>
</dbReference>
<dbReference type="GO" id="GO:0003677">
    <property type="term" value="F:DNA binding"/>
    <property type="evidence" value="ECO:0007669"/>
    <property type="project" value="UniProtKB-KW"/>
</dbReference>
<keyword evidence="3" id="KW-0804">Transcription</keyword>
<keyword evidence="1" id="KW-0805">Transcription regulation</keyword>
<dbReference type="RefSeq" id="WP_183018889.1">
    <property type="nucleotide sequence ID" value="NZ_CP065668.1"/>
</dbReference>
<evidence type="ECO:0000313" key="5">
    <source>
        <dbReference type="EMBL" id="QPS09955.1"/>
    </source>
</evidence>
<dbReference type="PANTHER" id="PTHR33204">
    <property type="entry name" value="TRANSCRIPTIONAL REGULATOR, MARR FAMILY"/>
    <property type="match status" value="1"/>
</dbReference>
<dbReference type="PROSITE" id="PS51118">
    <property type="entry name" value="HTH_HXLR"/>
    <property type="match status" value="1"/>
</dbReference>
<dbReference type="GO" id="GO:0006355">
    <property type="term" value="P:regulation of DNA-templated transcription"/>
    <property type="evidence" value="ECO:0007669"/>
    <property type="project" value="UniProtKB-ARBA"/>
</dbReference>
<dbReference type="SUPFAM" id="SSF46785">
    <property type="entry name" value="Winged helix' DNA-binding domain"/>
    <property type="match status" value="1"/>
</dbReference>
<protein>
    <submittedName>
        <fullName evidence="5">Helix-turn-helix transcriptional regulator</fullName>
    </submittedName>
</protein>
<sequence>MSENALESPAPRRPAECPVEDWLAFLGHRWNALVLWHLQEGSRRHSELVAVLPGVSPKVLSERLQGLEGRGLLERRPMPVFPREVVYGLTPSGRALVSILDQLESWSCQFGGGGRRLARSGWPLRESGGS</sequence>
<dbReference type="InterPro" id="IPR002577">
    <property type="entry name" value="HTH_HxlR"/>
</dbReference>
<name>A0A7T2W0P7_DELAC</name>
<evidence type="ECO:0000256" key="3">
    <source>
        <dbReference type="ARBA" id="ARBA00023163"/>
    </source>
</evidence>
<dbReference type="Proteomes" id="UP000594778">
    <property type="component" value="Chromosome"/>
</dbReference>